<sequence length="34" mass="3706">MLSTNFTAHALLTTTRQVYFCTSGGKIAETILTD</sequence>
<accession>A0A1B6NU45</accession>
<dbReference type="AlphaFoldDB" id="A0A1B6NU45"/>
<name>A0A1B6NU45_9ZZZZ</name>
<gene>
    <name evidence="1" type="ORF">MGSAQ_001519</name>
</gene>
<proteinExistence type="predicted"/>
<dbReference type="EMBL" id="AYSL01000821">
    <property type="protein sequence ID" value="KTF06986.1"/>
    <property type="molecule type" value="Genomic_DNA"/>
</dbReference>
<protein>
    <submittedName>
        <fullName evidence="1">Uncharacterized protein</fullName>
    </submittedName>
</protein>
<evidence type="ECO:0000313" key="1">
    <source>
        <dbReference type="EMBL" id="KTF06986.1"/>
    </source>
</evidence>
<comment type="caution">
    <text evidence="1">The sequence shown here is derived from an EMBL/GenBank/DDBJ whole genome shotgun (WGS) entry which is preliminary data.</text>
</comment>
<reference evidence="1" key="1">
    <citation type="submission" date="2013-11" db="EMBL/GenBank/DDBJ databases">
        <title>Microbial diversity, functional groups and degradation webs in Northern and Southern Mediterranean and Red Sea marine crude oil polluted sites.</title>
        <authorList>
            <person name="Daffonchio D."/>
            <person name="Mapelli F."/>
            <person name="Ferrer M."/>
            <person name="Richter M."/>
            <person name="Cherif A."/>
            <person name="Malkawi H.I."/>
            <person name="Yakimov M.M."/>
            <person name="Abdel-Fattah Y.R."/>
            <person name="Blaghen M."/>
            <person name="Golyshin P.N."/>
            <person name="Kalogerakis N."/>
            <person name="Boon N."/>
            <person name="Magagnini M."/>
            <person name="Fava F."/>
        </authorList>
    </citation>
    <scope>NUCLEOTIDE SEQUENCE</scope>
</reference>
<organism evidence="1">
    <name type="scientific">marine sediment metagenome</name>
    <dbReference type="NCBI Taxonomy" id="412755"/>
    <lineage>
        <taxon>unclassified sequences</taxon>
        <taxon>metagenomes</taxon>
        <taxon>ecological metagenomes</taxon>
    </lineage>
</organism>